<dbReference type="InterPro" id="IPR011447">
    <property type="entry name" value="DUF1552"/>
</dbReference>
<sequence length="414" mass="44750">MISRRRFIQALQGASVGVPLYAQLAQRAIAESQPAQPNILFNFFPEGITPELFFPQAGAISQLPEMSAPLQPVAQHCTLIDGISMFGAADIHASQAHLLTGGDDTSLDNYLAADLKGKSSKAFGSLRFGAFSNQLSQYSNSFAGGQQLQHEDSPELAYKVCFGSGPSREDALALSGLKDTIGTDAKQVVEQQLDGLASIAAKIPPLNLRGLSPNRNYSDVEAPSDIATVVDIQQDIIAMALSCGLSHCASFMLGHANWPVTPLDGKGRTSPNYTKEEATPYIQWYMERLHRLLIKLRALPGQHTASLLDETYVFTYSNNGILVDDMHDRMPFILSGGHHFGHQGGFTLDYRQHSNTNVTSSREHPAELVGLPHTQLLTSIALAMGLHTDGIGIPEARGGFSNGPLPGFWQRSTV</sequence>
<gene>
    <name evidence="1" type="ORF">MARGE09_P3809</name>
</gene>
<keyword evidence="2" id="KW-1185">Reference proteome</keyword>
<dbReference type="EMBL" id="AP023086">
    <property type="protein sequence ID" value="BCD99607.1"/>
    <property type="molecule type" value="Genomic_DNA"/>
</dbReference>
<dbReference type="KEGG" id="marq:MARGE09_P3809"/>
<protein>
    <recommendedName>
        <fullName evidence="3">DUF1552 domain-containing protein</fullName>
    </recommendedName>
</protein>
<dbReference type="InterPro" id="IPR006311">
    <property type="entry name" value="TAT_signal"/>
</dbReference>
<evidence type="ECO:0008006" key="3">
    <source>
        <dbReference type="Google" id="ProtNLM"/>
    </source>
</evidence>
<dbReference type="AlphaFoldDB" id="A0AAN1WL57"/>
<reference evidence="1 2" key="1">
    <citation type="journal article" date="2022" name="IScience">
        <title>An ultrasensitive nanofiber-based assay for enzymatic hydrolysis and deep-sea microbial degradation of cellulose.</title>
        <authorList>
            <person name="Tsudome M."/>
            <person name="Tachioka M."/>
            <person name="Miyazaki M."/>
            <person name="Uchimura K."/>
            <person name="Tsuda M."/>
            <person name="Takaki Y."/>
            <person name="Deguchi S."/>
        </authorList>
    </citation>
    <scope>NUCLEOTIDE SEQUENCE [LARGE SCALE GENOMIC DNA]</scope>
    <source>
        <strain evidence="1 2">GE09</strain>
    </source>
</reference>
<dbReference type="PROSITE" id="PS51318">
    <property type="entry name" value="TAT"/>
    <property type="match status" value="1"/>
</dbReference>
<evidence type="ECO:0000313" key="2">
    <source>
        <dbReference type="Proteomes" id="UP001320119"/>
    </source>
</evidence>
<name>A0AAN1WL57_9GAMM</name>
<dbReference type="Pfam" id="PF07586">
    <property type="entry name" value="HXXSHH"/>
    <property type="match status" value="1"/>
</dbReference>
<evidence type="ECO:0000313" key="1">
    <source>
        <dbReference type="EMBL" id="BCD99607.1"/>
    </source>
</evidence>
<organism evidence="1 2">
    <name type="scientific">Marinagarivorans cellulosilyticus</name>
    <dbReference type="NCBI Taxonomy" id="2721545"/>
    <lineage>
        <taxon>Bacteria</taxon>
        <taxon>Pseudomonadati</taxon>
        <taxon>Pseudomonadota</taxon>
        <taxon>Gammaproteobacteria</taxon>
        <taxon>Cellvibrionales</taxon>
        <taxon>Cellvibrionaceae</taxon>
        <taxon>Marinagarivorans</taxon>
    </lineage>
</organism>
<accession>A0AAN1WL57</accession>
<proteinExistence type="predicted"/>
<dbReference type="RefSeq" id="WP_236984873.1">
    <property type="nucleotide sequence ID" value="NZ_AP023086.1"/>
</dbReference>
<dbReference type="Proteomes" id="UP001320119">
    <property type="component" value="Chromosome"/>
</dbReference>